<dbReference type="RefSeq" id="WP_202006912.1">
    <property type="nucleotide sequence ID" value="NZ_JAERRB010000001.1"/>
</dbReference>
<reference evidence="2 3" key="1">
    <citation type="submission" date="2021-01" db="EMBL/GenBank/DDBJ databases">
        <title>Chryseolinea sp. Jin1 Genome sequencing and assembly.</title>
        <authorList>
            <person name="Kim I."/>
        </authorList>
    </citation>
    <scope>NUCLEOTIDE SEQUENCE [LARGE SCALE GENOMIC DNA]</scope>
    <source>
        <strain evidence="2 3">Jin1</strain>
    </source>
</reference>
<dbReference type="EMBL" id="JAERRB010000001">
    <property type="protein sequence ID" value="MBL0739951.1"/>
    <property type="molecule type" value="Genomic_DNA"/>
</dbReference>
<feature type="domain" description="NAD(P)-binding" evidence="1">
    <location>
        <begin position="10"/>
        <end position="174"/>
    </location>
</feature>
<dbReference type="Proteomes" id="UP000613030">
    <property type="component" value="Unassembled WGS sequence"/>
</dbReference>
<dbReference type="InterPro" id="IPR016040">
    <property type="entry name" value="NAD(P)-bd_dom"/>
</dbReference>
<evidence type="ECO:0000313" key="3">
    <source>
        <dbReference type="Proteomes" id="UP000613030"/>
    </source>
</evidence>
<accession>A0ABS1KKH9</accession>
<organism evidence="2 3">
    <name type="scientific">Chryseolinea lacunae</name>
    <dbReference type="NCBI Taxonomy" id="2801331"/>
    <lineage>
        <taxon>Bacteria</taxon>
        <taxon>Pseudomonadati</taxon>
        <taxon>Bacteroidota</taxon>
        <taxon>Cytophagia</taxon>
        <taxon>Cytophagales</taxon>
        <taxon>Fulvivirgaceae</taxon>
        <taxon>Chryseolinea</taxon>
    </lineage>
</organism>
<dbReference type="SUPFAM" id="SSF51735">
    <property type="entry name" value="NAD(P)-binding Rossmann-fold domains"/>
    <property type="match status" value="1"/>
</dbReference>
<dbReference type="PANTHER" id="PTHR48079">
    <property type="entry name" value="PROTEIN YEEZ"/>
    <property type="match status" value="1"/>
</dbReference>
<name>A0ABS1KKH9_9BACT</name>
<dbReference type="PANTHER" id="PTHR48079:SF6">
    <property type="entry name" value="NAD(P)-BINDING DOMAIN-CONTAINING PROTEIN-RELATED"/>
    <property type="match status" value="1"/>
</dbReference>
<gene>
    <name evidence="2" type="ORF">JI741_01915</name>
</gene>
<evidence type="ECO:0000259" key="1">
    <source>
        <dbReference type="Pfam" id="PF13460"/>
    </source>
</evidence>
<comment type="caution">
    <text evidence="2">The sequence shown here is derived from an EMBL/GenBank/DDBJ whole genome shotgun (WGS) entry which is preliminary data.</text>
</comment>
<dbReference type="InterPro" id="IPR051783">
    <property type="entry name" value="NAD(P)-dependent_oxidoreduct"/>
</dbReference>
<keyword evidence="3" id="KW-1185">Reference proteome</keyword>
<dbReference type="InterPro" id="IPR036291">
    <property type="entry name" value="NAD(P)-bd_dom_sf"/>
</dbReference>
<dbReference type="Gene3D" id="3.40.50.720">
    <property type="entry name" value="NAD(P)-binding Rossmann-like Domain"/>
    <property type="match status" value="1"/>
</dbReference>
<sequence>MKTLSILGCGWLGRAVAAKFLNNGGWHVNGSTTRPEKCPELQNLSINPFTISLAPTPTGDNLATFFAADALLVAIPPKRKTGGSDFYLHQIKSLATHLAGTPVRRVIFVSSTSVYPELNREVFEADADPLSDLFKAEHALLESAPFKTTVLRFGGLIGPNRNPGNFLSGKTDLPGGDSPINMIHQHDCVNIIHTLVSNDVFGDVFNACADHHPTKKEFYTRASQAAGLPPPVFNGQAAPFKIVNSDKLKSRLGYEFTFGDLLDLY</sequence>
<protein>
    <submittedName>
        <fullName evidence="2">SDR family oxidoreductase</fullName>
    </submittedName>
</protein>
<dbReference type="Pfam" id="PF13460">
    <property type="entry name" value="NAD_binding_10"/>
    <property type="match status" value="1"/>
</dbReference>
<evidence type="ECO:0000313" key="2">
    <source>
        <dbReference type="EMBL" id="MBL0739951.1"/>
    </source>
</evidence>
<dbReference type="CDD" id="cd05266">
    <property type="entry name" value="SDR_a4"/>
    <property type="match status" value="1"/>
</dbReference>
<proteinExistence type="predicted"/>